<dbReference type="Proteomes" id="UP000253664">
    <property type="component" value="Unassembled WGS sequence"/>
</dbReference>
<evidence type="ECO:0008006" key="4">
    <source>
        <dbReference type="Google" id="ProtNLM"/>
    </source>
</evidence>
<dbReference type="OrthoDB" id="4915032at2759"/>
<comment type="caution">
    <text evidence="2">The sequence shown here is derived from an EMBL/GenBank/DDBJ whole genome shotgun (WGS) entry which is preliminary data.</text>
</comment>
<evidence type="ECO:0000313" key="2">
    <source>
        <dbReference type="EMBL" id="RCI09671.1"/>
    </source>
</evidence>
<protein>
    <recommendedName>
        <fullName evidence="4">Beta/gamma crystallin 'Greek key' domain-containing protein</fullName>
    </recommendedName>
</protein>
<dbReference type="EMBL" id="LKCN02000014">
    <property type="protein sequence ID" value="RCI09671.1"/>
    <property type="molecule type" value="Genomic_DNA"/>
</dbReference>
<feature type="chain" id="PRO_5016802902" description="Beta/gamma crystallin 'Greek key' domain-containing protein" evidence="1">
    <location>
        <begin position="18"/>
        <end position="115"/>
    </location>
</feature>
<dbReference type="AlphaFoldDB" id="A0A367L5I1"/>
<organism evidence="2 3">
    <name type="scientific">Ophiocordyceps polyrhachis-furcata BCC 54312</name>
    <dbReference type="NCBI Taxonomy" id="1330021"/>
    <lineage>
        <taxon>Eukaryota</taxon>
        <taxon>Fungi</taxon>
        <taxon>Dikarya</taxon>
        <taxon>Ascomycota</taxon>
        <taxon>Pezizomycotina</taxon>
        <taxon>Sordariomycetes</taxon>
        <taxon>Hypocreomycetidae</taxon>
        <taxon>Hypocreales</taxon>
        <taxon>Ophiocordycipitaceae</taxon>
        <taxon>Ophiocordyceps</taxon>
    </lineage>
</organism>
<keyword evidence="1" id="KW-0732">Signal</keyword>
<sequence>MLFTTVATLGLATLAAAEPVEVRRGAAQEPFMGIIFNQPNWAGAARTILDRQKGQCINLGGSLHEHVRSILIDRQGRDECILFDRSNCAGRSWSYRNNNAHIRASKVSSIVCFRH</sequence>
<gene>
    <name evidence="2" type="ORF">L249_3827</name>
</gene>
<feature type="signal peptide" evidence="1">
    <location>
        <begin position="1"/>
        <end position="17"/>
    </location>
</feature>
<evidence type="ECO:0000313" key="3">
    <source>
        <dbReference type="Proteomes" id="UP000253664"/>
    </source>
</evidence>
<name>A0A367L5I1_9HYPO</name>
<proteinExistence type="predicted"/>
<reference evidence="2 3" key="1">
    <citation type="journal article" date="2015" name="BMC Genomics">
        <title>Insights from the genome of Ophiocordyceps polyrhachis-furcata to pathogenicity and host specificity in insect fungi.</title>
        <authorList>
            <person name="Wichadakul D."/>
            <person name="Kobmoo N."/>
            <person name="Ingsriswang S."/>
            <person name="Tangphatsornruang S."/>
            <person name="Chantasingh D."/>
            <person name="Luangsa-ard J.J."/>
            <person name="Eurwilaichitr L."/>
        </authorList>
    </citation>
    <scope>NUCLEOTIDE SEQUENCE [LARGE SCALE GENOMIC DNA]</scope>
    <source>
        <strain evidence="2 3">BCC 54312</strain>
    </source>
</reference>
<keyword evidence="3" id="KW-1185">Reference proteome</keyword>
<accession>A0A367L5I1</accession>
<evidence type="ECO:0000256" key="1">
    <source>
        <dbReference type="SAM" id="SignalP"/>
    </source>
</evidence>